<dbReference type="Gene3D" id="2.70.98.20">
    <property type="entry name" value="Copper amine oxidase, catalytic domain"/>
    <property type="match status" value="1"/>
</dbReference>
<dbReference type="PANTHER" id="PTHR10638:SF20">
    <property type="entry name" value="AMINE OXIDASE"/>
    <property type="match status" value="1"/>
</dbReference>
<dbReference type="SUPFAM" id="SSF49998">
    <property type="entry name" value="Amine oxidase catalytic domain"/>
    <property type="match status" value="1"/>
</dbReference>
<dbReference type="GO" id="GO:0005507">
    <property type="term" value="F:copper ion binding"/>
    <property type="evidence" value="ECO:0007669"/>
    <property type="project" value="InterPro"/>
</dbReference>
<keyword evidence="4 7" id="KW-0801">TPQ</keyword>
<sequence length="944" mass="105928">MKIFEVGRSSLFHRLRMSKTSHHVLPSLLWSHPLVLVLVLSLGLTRSSPPVVMRGLLPIFLSLTTTRQWMRLRSPGSLNFLGAVQGLTEDFDFLIRARCASISVISKPPHRICIKNARGIDEGLSLRVRISPTMRGVVQLLSLASLAPLGALAGPHARLRHPTVAYTSRKSGHGPLFEVLAAQPVESEPGFSPTAAAPKANPFLSLTNDEAASIVAFLHNQTALNLTAATDAGPWDNAIEVLDLVAPNKTDALDYLDRSGPLPARYAVAKIMFGATEEPYLQDFIVGPLPISNTSTYESLDWSTTKGTSKIRNYDADSSLKSEWLYNVSTPLADILLDLFNATLDELDIWGIDPLWKEKLPITYTDKHGKEKVKNEERIVAWNTFWRYPTGENAVFDGETLLPQGLFFKADVTGRDPSQWRVLGWLYGDIFYSTTAEFRSAWEKPDFVKYEINQSGDWVGSDRVGTPFPGDTLPAPILVQPSAQRFSVDESQRYVEWMDFSFYLTFTRDTGLRLYDIRYKGERIIYELGLEEAIAHYAGNDPVQSGTAYLDTFYGFGTFAFELVPGFDCPSYAHFLNGTFHAGEVSTTHRNNICLFESDPGYLMQRHSSMNYLSLTKNIAFTVRSVSTVGNYDYNFDYIFTLDGAVETVVRASGYIQSAYYAHNSEYGYRVHDSLSGSMHDHSLNWKVDMDVLGTANTFVKHKIAPAEVKYSWSNETRKTMKLEKVKVKNEDQAKLYWPRNGADMFIVENLDPSKANKYGEARGYKISPSRGGSGMHLTIQDSPNLLKSQSFATHALYVTKQKDTEPRSAHAHNDYDPGHPIIDFSEFLDGDNLEQEDIVVWLNLGMHHVPHTGDMPNTVFTTAQSAFIISPHNYLLNDASRTTRQMVRIDYNASGVQLVKQFGANLPSGMLNLTSTNWDFTSYEGDINTRKFPYDRECFSRVL</sequence>
<dbReference type="FunFam" id="2.70.98.20:FF:000002">
    <property type="entry name" value="Amine oxidase"/>
    <property type="match status" value="1"/>
</dbReference>
<dbReference type="AlphaFoldDB" id="A0AAD2K484"/>
<dbReference type="InterPro" id="IPR015798">
    <property type="entry name" value="Cu_amine_oxidase_C"/>
</dbReference>
<dbReference type="EC" id="1.4.3.-" evidence="9"/>
<evidence type="ECO:0000259" key="11">
    <source>
        <dbReference type="Pfam" id="PF02727"/>
    </source>
</evidence>
<evidence type="ECO:0000256" key="1">
    <source>
        <dbReference type="ARBA" id="ARBA00001935"/>
    </source>
</evidence>
<dbReference type="GO" id="GO:0048038">
    <property type="term" value="F:quinone binding"/>
    <property type="evidence" value="ECO:0007669"/>
    <property type="project" value="InterPro"/>
</dbReference>
<dbReference type="InterPro" id="IPR000269">
    <property type="entry name" value="Cu_amine_oxidase"/>
</dbReference>
<feature type="modified residue" description="2',4',5'-topaquinone" evidence="8">
    <location>
        <position position="632"/>
    </location>
</feature>
<name>A0AAD2K484_9AGAR</name>
<comment type="similarity">
    <text evidence="2 9">Belongs to the copper/topaquinone oxidase family.</text>
</comment>
<protein>
    <recommendedName>
        <fullName evidence="9">Amine oxidase</fullName>
        <ecNumber evidence="9">1.4.3.-</ecNumber>
    </recommendedName>
</protein>
<dbReference type="PANTHER" id="PTHR10638">
    <property type="entry name" value="COPPER AMINE OXIDASE"/>
    <property type="match status" value="1"/>
</dbReference>
<dbReference type="GO" id="GO:0008131">
    <property type="term" value="F:primary methylamine oxidase activity"/>
    <property type="evidence" value="ECO:0007669"/>
    <property type="project" value="InterPro"/>
</dbReference>
<evidence type="ECO:0000256" key="2">
    <source>
        <dbReference type="ARBA" id="ARBA00007983"/>
    </source>
</evidence>
<dbReference type="EMBL" id="CAVNYO010000421">
    <property type="protein sequence ID" value="CAK5278052.1"/>
    <property type="molecule type" value="Genomic_DNA"/>
</dbReference>
<dbReference type="Pfam" id="PF09248">
    <property type="entry name" value="DUF1965"/>
    <property type="match status" value="1"/>
</dbReference>
<dbReference type="GO" id="GO:0009308">
    <property type="term" value="P:amine metabolic process"/>
    <property type="evidence" value="ECO:0007669"/>
    <property type="project" value="UniProtKB-UniRule"/>
</dbReference>
<comment type="cofactor">
    <cofactor evidence="9">
        <name>Cu cation</name>
        <dbReference type="ChEBI" id="CHEBI:23378"/>
    </cofactor>
    <text evidence="9">Contains 1 topaquinone per subunit.</text>
</comment>
<dbReference type="SUPFAM" id="SSF54416">
    <property type="entry name" value="Amine oxidase N-terminal region"/>
    <property type="match status" value="2"/>
</dbReference>
<dbReference type="Pfam" id="PF02727">
    <property type="entry name" value="Cu_amine_oxidN2"/>
    <property type="match status" value="1"/>
</dbReference>
<keyword evidence="6 9" id="KW-0186">Copper</keyword>
<dbReference type="PRINTS" id="PR00766">
    <property type="entry name" value="CUDAOXIDASE"/>
</dbReference>
<feature type="domain" description="Copper amine oxidase N2-terminal" evidence="11">
    <location>
        <begin position="213"/>
        <end position="292"/>
    </location>
</feature>
<dbReference type="Gene3D" id="3.10.450.40">
    <property type="match status" value="2"/>
</dbReference>
<feature type="domain" description="Copper amine oxidase catalytic" evidence="10">
    <location>
        <begin position="478"/>
        <end position="880"/>
    </location>
</feature>
<evidence type="ECO:0000256" key="4">
    <source>
        <dbReference type="ARBA" id="ARBA00022772"/>
    </source>
</evidence>
<dbReference type="GO" id="GO:0005886">
    <property type="term" value="C:plasma membrane"/>
    <property type="evidence" value="ECO:0007669"/>
    <property type="project" value="TreeGrafter"/>
</dbReference>
<dbReference type="InterPro" id="IPR015800">
    <property type="entry name" value="Cu_amine_oxidase_N2"/>
</dbReference>
<feature type="active site" description="Schiff-base intermediate with substrate; via topaquinone" evidence="7">
    <location>
        <position position="632"/>
    </location>
</feature>
<dbReference type="Pfam" id="PF01179">
    <property type="entry name" value="Cu_amine_oxid"/>
    <property type="match status" value="1"/>
</dbReference>
<evidence type="ECO:0000256" key="7">
    <source>
        <dbReference type="PIRSR" id="PIRSR600269-50"/>
    </source>
</evidence>
<evidence type="ECO:0000256" key="5">
    <source>
        <dbReference type="ARBA" id="ARBA00023002"/>
    </source>
</evidence>
<evidence type="ECO:0000313" key="14">
    <source>
        <dbReference type="Proteomes" id="UP001295794"/>
    </source>
</evidence>
<proteinExistence type="inferred from homology"/>
<evidence type="ECO:0000259" key="10">
    <source>
        <dbReference type="Pfam" id="PF01179"/>
    </source>
</evidence>
<organism evidence="13 14">
    <name type="scientific">Mycena citricolor</name>
    <dbReference type="NCBI Taxonomy" id="2018698"/>
    <lineage>
        <taxon>Eukaryota</taxon>
        <taxon>Fungi</taxon>
        <taxon>Dikarya</taxon>
        <taxon>Basidiomycota</taxon>
        <taxon>Agaricomycotina</taxon>
        <taxon>Agaricomycetes</taxon>
        <taxon>Agaricomycetidae</taxon>
        <taxon>Agaricales</taxon>
        <taxon>Marasmiineae</taxon>
        <taxon>Mycenaceae</taxon>
        <taxon>Mycena</taxon>
    </lineage>
</organism>
<evidence type="ECO:0000259" key="12">
    <source>
        <dbReference type="Pfam" id="PF09248"/>
    </source>
</evidence>
<evidence type="ECO:0000256" key="3">
    <source>
        <dbReference type="ARBA" id="ARBA00022723"/>
    </source>
</evidence>
<comment type="caution">
    <text evidence="13">The sequence shown here is derived from an EMBL/GenBank/DDBJ whole genome shotgun (WGS) entry which is preliminary data.</text>
</comment>
<dbReference type="FunFam" id="3.10.450.40:FF:000018">
    <property type="entry name" value="Amine oxidase"/>
    <property type="match status" value="1"/>
</dbReference>
<dbReference type="InterPro" id="IPR016182">
    <property type="entry name" value="Cu_amine_oxidase_N-reg"/>
</dbReference>
<reference evidence="13" key="1">
    <citation type="submission" date="2023-11" db="EMBL/GenBank/DDBJ databases">
        <authorList>
            <person name="De Vega J J."/>
            <person name="De Vega J J."/>
        </authorList>
    </citation>
    <scope>NUCLEOTIDE SEQUENCE</scope>
</reference>
<dbReference type="InterPro" id="IPR015328">
    <property type="entry name" value="DUF1965"/>
</dbReference>
<evidence type="ECO:0000256" key="6">
    <source>
        <dbReference type="ARBA" id="ARBA00023008"/>
    </source>
</evidence>
<accession>A0AAD2K484</accession>
<evidence type="ECO:0000256" key="8">
    <source>
        <dbReference type="PIRSR" id="PIRSR600269-51"/>
    </source>
</evidence>
<dbReference type="InterPro" id="IPR036460">
    <property type="entry name" value="Cu_amine_oxidase_C_sf"/>
</dbReference>
<keyword evidence="5 9" id="KW-0560">Oxidoreductase</keyword>
<comment type="PTM">
    <text evidence="8 9">Topaquinone (TPQ) is generated by copper-dependent autoxidation of a specific tyrosyl residue.</text>
</comment>
<feature type="active site" description="Proton acceptor" evidence="7">
    <location>
        <position position="551"/>
    </location>
</feature>
<dbReference type="Proteomes" id="UP001295794">
    <property type="component" value="Unassembled WGS sequence"/>
</dbReference>
<evidence type="ECO:0000313" key="13">
    <source>
        <dbReference type="EMBL" id="CAK5278052.1"/>
    </source>
</evidence>
<feature type="domain" description="DUF1965" evidence="12">
    <location>
        <begin position="399"/>
        <end position="465"/>
    </location>
</feature>
<keyword evidence="14" id="KW-1185">Reference proteome</keyword>
<gene>
    <name evidence="13" type="ORF">MYCIT1_LOCUS27295</name>
</gene>
<evidence type="ECO:0000256" key="9">
    <source>
        <dbReference type="RuleBase" id="RU000672"/>
    </source>
</evidence>
<keyword evidence="3 9" id="KW-0479">Metal-binding</keyword>
<comment type="cofactor">
    <cofactor evidence="1">
        <name>Cu cation</name>
        <dbReference type="ChEBI" id="CHEBI:23378"/>
    </cofactor>
</comment>